<gene>
    <name evidence="11" type="ORF">DW322_05850</name>
</gene>
<evidence type="ECO:0000256" key="6">
    <source>
        <dbReference type="ARBA" id="ARBA00022989"/>
    </source>
</evidence>
<feature type="transmembrane region" description="Helical" evidence="9">
    <location>
        <begin position="104"/>
        <end position="128"/>
    </location>
</feature>
<reference evidence="11 12" key="1">
    <citation type="submission" date="2018-07" db="EMBL/GenBank/DDBJ databases">
        <title>Genome sequence of Rhodococcus rhodnii ATCC 35071 from Rhodnius prolixus.</title>
        <authorList>
            <person name="Patel V."/>
            <person name="Vogel K.J."/>
        </authorList>
    </citation>
    <scope>NUCLEOTIDE SEQUENCE [LARGE SCALE GENOMIC DNA]</scope>
    <source>
        <strain evidence="11 12">ATCC 35071</strain>
    </source>
</reference>
<comment type="caution">
    <text evidence="11">The sequence shown here is derived from an EMBL/GenBank/DDBJ whole genome shotgun (WGS) entry which is preliminary data.</text>
</comment>
<evidence type="ECO:0000256" key="3">
    <source>
        <dbReference type="ARBA" id="ARBA00022475"/>
    </source>
</evidence>
<organism evidence="11 12">
    <name type="scientific">Rhodococcus rhodnii</name>
    <dbReference type="NCBI Taxonomy" id="38312"/>
    <lineage>
        <taxon>Bacteria</taxon>
        <taxon>Bacillati</taxon>
        <taxon>Actinomycetota</taxon>
        <taxon>Actinomycetes</taxon>
        <taxon>Mycobacteriales</taxon>
        <taxon>Nocardiaceae</taxon>
        <taxon>Rhodococcus</taxon>
    </lineage>
</organism>
<accession>A0A6P2CAN0</accession>
<keyword evidence="3" id="KW-1003">Cell membrane</keyword>
<keyword evidence="2" id="KW-0813">Transport</keyword>
<sequence>MESVMESSPTTPRAPISVIHRLSTFSGAVAGVIVLVLTIQIAADVLSRNVFNQPIPGTLELTANLFMPLIVFLSLAYAEYAGEHIRATIIVGSLTGRTALATELIGRIVTLLVVLALTYYAVIGAIYATELRLEVLGAITLPVWPVRILAAVGLMLFAIQLTASIVIVGAQSTQRKVHD</sequence>
<keyword evidence="4" id="KW-0997">Cell inner membrane</keyword>
<evidence type="ECO:0000259" key="10">
    <source>
        <dbReference type="Pfam" id="PF04290"/>
    </source>
</evidence>
<evidence type="ECO:0000313" key="11">
    <source>
        <dbReference type="EMBL" id="TXG89824.1"/>
    </source>
</evidence>
<keyword evidence="5 9" id="KW-0812">Transmembrane</keyword>
<evidence type="ECO:0000256" key="9">
    <source>
        <dbReference type="SAM" id="Phobius"/>
    </source>
</evidence>
<evidence type="ECO:0000256" key="7">
    <source>
        <dbReference type="ARBA" id="ARBA00023136"/>
    </source>
</evidence>
<feature type="domain" description="Tripartite ATP-independent periplasmic transporters DctQ component" evidence="10">
    <location>
        <begin position="39"/>
        <end position="166"/>
    </location>
</feature>
<keyword evidence="7 9" id="KW-0472">Membrane</keyword>
<dbReference type="Proteomes" id="UP000471120">
    <property type="component" value="Unassembled WGS sequence"/>
</dbReference>
<evidence type="ECO:0000256" key="4">
    <source>
        <dbReference type="ARBA" id="ARBA00022519"/>
    </source>
</evidence>
<evidence type="ECO:0000256" key="5">
    <source>
        <dbReference type="ARBA" id="ARBA00022692"/>
    </source>
</evidence>
<dbReference type="InterPro" id="IPR007387">
    <property type="entry name" value="TRAP_DctQ"/>
</dbReference>
<dbReference type="InterPro" id="IPR055348">
    <property type="entry name" value="DctQ"/>
</dbReference>
<evidence type="ECO:0000256" key="2">
    <source>
        <dbReference type="ARBA" id="ARBA00022448"/>
    </source>
</evidence>
<comment type="similarity">
    <text evidence="8">Belongs to the TRAP transporter small permease family.</text>
</comment>
<evidence type="ECO:0000313" key="12">
    <source>
        <dbReference type="Proteomes" id="UP000471120"/>
    </source>
</evidence>
<evidence type="ECO:0000256" key="8">
    <source>
        <dbReference type="ARBA" id="ARBA00038436"/>
    </source>
</evidence>
<dbReference type="GO" id="GO:0005886">
    <property type="term" value="C:plasma membrane"/>
    <property type="evidence" value="ECO:0007669"/>
    <property type="project" value="UniProtKB-SubCell"/>
</dbReference>
<keyword evidence="6 9" id="KW-1133">Transmembrane helix</keyword>
<feature type="transmembrane region" description="Helical" evidence="9">
    <location>
        <begin position="22"/>
        <end position="43"/>
    </location>
</feature>
<dbReference type="AlphaFoldDB" id="A0A6P2CAN0"/>
<dbReference type="EMBL" id="QRCM01000001">
    <property type="protein sequence ID" value="TXG89824.1"/>
    <property type="molecule type" value="Genomic_DNA"/>
</dbReference>
<evidence type="ECO:0000256" key="1">
    <source>
        <dbReference type="ARBA" id="ARBA00004429"/>
    </source>
</evidence>
<protein>
    <submittedName>
        <fullName evidence="11">TRAP transporter small permease</fullName>
    </submittedName>
</protein>
<name>A0A6P2CAN0_9NOCA</name>
<dbReference type="PANTHER" id="PTHR35011">
    <property type="entry name" value="2,3-DIKETO-L-GULONATE TRAP TRANSPORTER SMALL PERMEASE PROTEIN YIAM"/>
    <property type="match status" value="1"/>
</dbReference>
<feature type="transmembrane region" description="Helical" evidence="9">
    <location>
        <begin position="148"/>
        <end position="170"/>
    </location>
</feature>
<comment type="subcellular location">
    <subcellularLocation>
        <location evidence="1">Cell inner membrane</location>
        <topology evidence="1">Multi-pass membrane protein</topology>
    </subcellularLocation>
</comment>
<dbReference type="Pfam" id="PF04290">
    <property type="entry name" value="DctQ"/>
    <property type="match status" value="1"/>
</dbReference>
<proteinExistence type="inferred from homology"/>
<dbReference type="PANTHER" id="PTHR35011:SF4">
    <property type="entry name" value="SLL1102 PROTEIN"/>
    <property type="match status" value="1"/>
</dbReference>
<feature type="transmembrane region" description="Helical" evidence="9">
    <location>
        <begin position="63"/>
        <end position="83"/>
    </location>
</feature>